<dbReference type="PROSITE" id="PS01031">
    <property type="entry name" value="SHSP"/>
    <property type="match status" value="2"/>
</dbReference>
<reference evidence="5" key="1">
    <citation type="submission" date="2021-02" db="EMBL/GenBank/DDBJ databases">
        <authorList>
            <person name="Nowell W R."/>
        </authorList>
    </citation>
    <scope>NUCLEOTIDE SEQUENCE</scope>
</reference>
<organism evidence="5 8">
    <name type="scientific">Adineta steineri</name>
    <dbReference type="NCBI Taxonomy" id="433720"/>
    <lineage>
        <taxon>Eukaryota</taxon>
        <taxon>Metazoa</taxon>
        <taxon>Spiralia</taxon>
        <taxon>Gnathifera</taxon>
        <taxon>Rotifera</taxon>
        <taxon>Eurotatoria</taxon>
        <taxon>Bdelloidea</taxon>
        <taxon>Adinetida</taxon>
        <taxon>Adinetidae</taxon>
        <taxon>Adineta</taxon>
    </lineage>
</organism>
<dbReference type="Pfam" id="PF00011">
    <property type="entry name" value="HSP20"/>
    <property type="match status" value="2"/>
</dbReference>
<dbReference type="CDD" id="cd00298">
    <property type="entry name" value="ACD_sHsps_p23-like"/>
    <property type="match status" value="1"/>
</dbReference>
<dbReference type="PANTHER" id="PTHR45640">
    <property type="entry name" value="HEAT SHOCK PROTEIN HSP-12.2-RELATED"/>
    <property type="match status" value="1"/>
</dbReference>
<dbReference type="OrthoDB" id="1431247at2759"/>
<evidence type="ECO:0000256" key="3">
    <source>
        <dbReference type="SAM" id="MobiDB-lite"/>
    </source>
</evidence>
<dbReference type="GO" id="GO:0005737">
    <property type="term" value="C:cytoplasm"/>
    <property type="evidence" value="ECO:0007669"/>
    <property type="project" value="TreeGrafter"/>
</dbReference>
<feature type="region of interest" description="Disordered" evidence="3">
    <location>
        <begin position="372"/>
        <end position="469"/>
    </location>
</feature>
<dbReference type="EMBL" id="CAJNOI010000019">
    <property type="protein sequence ID" value="CAF0826364.1"/>
    <property type="molecule type" value="Genomic_DNA"/>
</dbReference>
<sequence>MSSQRYSESRSYQEESRNSGGINTNTHGSPYDQRVTVPIQHAVNSIGNNTSEQRVQERIRHNDTTVQWVNDPVTGKEKFRVNINIEGFSQNEVNIRVDGKKLLVYGEHIENHNDSTRKKIIEKSFELPSDIDTYTPQTTFPTPIKMQVDFPSRHSNVIIDDGRASSKHISDYDVSHRSAPRFTQQKSSTEFTSTRKIGGGGSTGSTGFSISGNTDAGVSGSIGRSNTNYQRSSSKMIFFNYIIVDRIIVSGPPSHSPYQSFGGNSMSRDIRDIRDVSDTRDSSDYSTNTSFFREPVRMPSPPSRTFGSSTSDFATTNACHIREPVRMPSPPNRTFGSSISDAFNTTSNSTHTHRIPGVDTLSRTTFPASSFRSEYGNVEEKTFSETHHETRHRRSSPTSGVQSSHEVEHHRSGSPSIVKDIDTERFRSGLNLGNRSRTPPSSSRNLEVREFSRRVGGGTNNLATDNDRFTSSNEPSIFAHDFNSDAFYRSAFQPQISTDDRGQKRVDMKLDVNNYQPNEIKVSVNGNDLIVQAEHSVERPPTSSSRAYFYKQLTLPPNTDLKSLASQYNPDGKLHITAKLSQEQSSIRYN</sequence>
<accession>A0A813UP25</accession>
<dbReference type="GO" id="GO:0009408">
    <property type="term" value="P:response to heat"/>
    <property type="evidence" value="ECO:0007669"/>
    <property type="project" value="TreeGrafter"/>
</dbReference>
<dbReference type="InterPro" id="IPR002068">
    <property type="entry name" value="A-crystallin/Hsp20_dom"/>
</dbReference>
<evidence type="ECO:0000259" key="4">
    <source>
        <dbReference type="PROSITE" id="PS01031"/>
    </source>
</evidence>
<evidence type="ECO:0000313" key="6">
    <source>
        <dbReference type="EMBL" id="CAF0875159.1"/>
    </source>
</evidence>
<evidence type="ECO:0000256" key="2">
    <source>
        <dbReference type="RuleBase" id="RU003616"/>
    </source>
</evidence>
<dbReference type="Gene3D" id="2.60.40.790">
    <property type="match status" value="2"/>
</dbReference>
<dbReference type="Proteomes" id="UP000663877">
    <property type="component" value="Unassembled WGS sequence"/>
</dbReference>
<feature type="domain" description="SHSP" evidence="4">
    <location>
        <begin position="60"/>
        <end position="170"/>
    </location>
</feature>
<comment type="caution">
    <text evidence="5">The sequence shown here is derived from an EMBL/GenBank/DDBJ whole genome shotgun (WGS) entry which is preliminary data.</text>
</comment>
<dbReference type="SUPFAM" id="SSF49764">
    <property type="entry name" value="HSP20-like chaperones"/>
    <property type="match status" value="2"/>
</dbReference>
<feature type="region of interest" description="Disordered" evidence="3">
    <location>
        <begin position="169"/>
        <end position="227"/>
    </location>
</feature>
<comment type="similarity">
    <text evidence="1 2">Belongs to the small heat shock protein (HSP20) family.</text>
</comment>
<keyword evidence="7" id="KW-1185">Reference proteome</keyword>
<evidence type="ECO:0000313" key="8">
    <source>
        <dbReference type="Proteomes" id="UP000663877"/>
    </source>
</evidence>
<dbReference type="GO" id="GO:0051082">
    <property type="term" value="F:unfolded protein binding"/>
    <property type="evidence" value="ECO:0007669"/>
    <property type="project" value="TreeGrafter"/>
</dbReference>
<gene>
    <name evidence="5" type="ORF">BJG266_LOCUS6542</name>
    <name evidence="6" type="ORF">QVE165_LOCUS8109</name>
</gene>
<feature type="domain" description="SHSP" evidence="4">
    <location>
        <begin position="487"/>
        <end position="590"/>
    </location>
</feature>
<feature type="compositionally biased region" description="Basic and acidic residues" evidence="3">
    <location>
        <begin position="378"/>
        <end position="388"/>
    </location>
</feature>
<feature type="compositionally biased region" description="Polar residues" evidence="3">
    <location>
        <begin position="18"/>
        <end position="28"/>
    </location>
</feature>
<dbReference type="PANTHER" id="PTHR45640:SF26">
    <property type="entry name" value="RE23625P"/>
    <property type="match status" value="1"/>
</dbReference>
<feature type="compositionally biased region" description="Polar residues" evidence="3">
    <location>
        <begin position="460"/>
        <end position="469"/>
    </location>
</feature>
<feature type="compositionally biased region" description="Basic and acidic residues" evidence="3">
    <location>
        <begin position="7"/>
        <end position="17"/>
    </location>
</feature>
<evidence type="ECO:0000313" key="7">
    <source>
        <dbReference type="Proteomes" id="UP000663832"/>
    </source>
</evidence>
<name>A0A813UP25_9BILA</name>
<feature type="compositionally biased region" description="Polar residues" evidence="3">
    <location>
        <begin position="181"/>
        <end position="191"/>
    </location>
</feature>
<dbReference type="CDD" id="cd06526">
    <property type="entry name" value="metazoan_ACD"/>
    <property type="match status" value="1"/>
</dbReference>
<dbReference type="EMBL" id="CAJNOM010000036">
    <property type="protein sequence ID" value="CAF0875159.1"/>
    <property type="molecule type" value="Genomic_DNA"/>
</dbReference>
<feature type="region of interest" description="Disordered" evidence="3">
    <location>
        <begin position="1"/>
        <end position="32"/>
    </location>
</feature>
<evidence type="ECO:0000313" key="5">
    <source>
        <dbReference type="EMBL" id="CAF0826364.1"/>
    </source>
</evidence>
<dbReference type="InterPro" id="IPR001436">
    <property type="entry name" value="Alpha-crystallin/sHSP_animal"/>
</dbReference>
<proteinExistence type="inferred from homology"/>
<dbReference type="AlphaFoldDB" id="A0A813UP25"/>
<dbReference type="Proteomes" id="UP000663832">
    <property type="component" value="Unassembled WGS sequence"/>
</dbReference>
<evidence type="ECO:0000256" key="1">
    <source>
        <dbReference type="PROSITE-ProRule" id="PRU00285"/>
    </source>
</evidence>
<dbReference type="GO" id="GO:0042026">
    <property type="term" value="P:protein refolding"/>
    <property type="evidence" value="ECO:0007669"/>
    <property type="project" value="TreeGrafter"/>
</dbReference>
<protein>
    <recommendedName>
        <fullName evidence="4">SHSP domain-containing protein</fullName>
    </recommendedName>
</protein>
<feature type="compositionally biased region" description="Low complexity" evidence="3">
    <location>
        <begin position="435"/>
        <end position="444"/>
    </location>
</feature>
<feature type="region of interest" description="Disordered" evidence="3">
    <location>
        <begin position="277"/>
        <end position="310"/>
    </location>
</feature>
<dbReference type="GO" id="GO:0005634">
    <property type="term" value="C:nucleus"/>
    <property type="evidence" value="ECO:0007669"/>
    <property type="project" value="TreeGrafter"/>
</dbReference>
<dbReference type="InterPro" id="IPR008978">
    <property type="entry name" value="HSP20-like_chaperone"/>
</dbReference>
<feature type="compositionally biased region" description="Low complexity" evidence="3">
    <location>
        <begin position="205"/>
        <end position="214"/>
    </location>
</feature>